<organism evidence="7">
    <name type="scientific">marine sediment metagenome</name>
    <dbReference type="NCBI Taxonomy" id="412755"/>
    <lineage>
        <taxon>unclassified sequences</taxon>
        <taxon>metagenomes</taxon>
        <taxon>ecological metagenomes</taxon>
    </lineage>
</organism>
<evidence type="ECO:0000256" key="6">
    <source>
        <dbReference type="SAM" id="Phobius"/>
    </source>
</evidence>
<keyword evidence="5" id="KW-0411">Iron-sulfur</keyword>
<comment type="caution">
    <text evidence="7">The sequence shown here is derived from an EMBL/GenBank/DDBJ whole genome shotgun (WGS) entry which is preliminary data.</text>
</comment>
<dbReference type="PANTHER" id="PTHR30426:SF0">
    <property type="entry name" value="4-HYDROXY-3-METHYLBUT-2-ENYL DIPHOSPHATE REDUCTASE"/>
    <property type="match status" value="1"/>
</dbReference>
<comment type="cofactor">
    <cofactor evidence="1">
        <name>[4Fe-4S] cluster</name>
        <dbReference type="ChEBI" id="CHEBI:49883"/>
    </cofactor>
</comment>
<dbReference type="InterPro" id="IPR003451">
    <property type="entry name" value="LytB/IspH"/>
</dbReference>
<keyword evidence="3" id="KW-0479">Metal-binding</keyword>
<dbReference type="GO" id="GO:0051745">
    <property type="term" value="F:4-hydroxy-3-methylbut-2-enyl diphosphate reductase activity"/>
    <property type="evidence" value="ECO:0007669"/>
    <property type="project" value="InterPro"/>
</dbReference>
<evidence type="ECO:0008006" key="8">
    <source>
        <dbReference type="Google" id="ProtNLM"/>
    </source>
</evidence>
<dbReference type="GO" id="GO:0050992">
    <property type="term" value="P:dimethylallyl diphosphate biosynthetic process"/>
    <property type="evidence" value="ECO:0007669"/>
    <property type="project" value="InterPro"/>
</dbReference>
<evidence type="ECO:0000256" key="1">
    <source>
        <dbReference type="ARBA" id="ARBA00001966"/>
    </source>
</evidence>
<keyword evidence="4" id="KW-0408">Iron</keyword>
<feature type="non-terminal residue" evidence="7">
    <location>
        <position position="1"/>
    </location>
</feature>
<feature type="transmembrane region" description="Helical" evidence="6">
    <location>
        <begin position="103"/>
        <end position="131"/>
    </location>
</feature>
<reference evidence="7" key="1">
    <citation type="journal article" date="2014" name="Front. Microbiol.">
        <title>High frequency of phylogenetically diverse reductive dehalogenase-homologous genes in deep subseafloor sedimentary metagenomes.</title>
        <authorList>
            <person name="Kawai M."/>
            <person name="Futagami T."/>
            <person name="Toyoda A."/>
            <person name="Takaki Y."/>
            <person name="Nishi S."/>
            <person name="Hori S."/>
            <person name="Arai W."/>
            <person name="Tsubouchi T."/>
            <person name="Morono Y."/>
            <person name="Uchiyama I."/>
            <person name="Ito T."/>
            <person name="Fujiyama A."/>
            <person name="Inagaki F."/>
            <person name="Takami H."/>
        </authorList>
    </citation>
    <scope>NUCLEOTIDE SEQUENCE</scope>
    <source>
        <strain evidence="7">Expedition CK06-06</strain>
    </source>
</reference>
<evidence type="ECO:0000256" key="5">
    <source>
        <dbReference type="ARBA" id="ARBA00023014"/>
    </source>
</evidence>
<feature type="transmembrane region" description="Helical" evidence="6">
    <location>
        <begin position="175"/>
        <end position="195"/>
    </location>
</feature>
<protein>
    <recommendedName>
        <fullName evidence="8">4-hydroxy-3-methylbut-2-enyl diphosphate reductase</fullName>
    </recommendedName>
</protein>
<dbReference type="GO" id="GO:0046872">
    <property type="term" value="F:metal ion binding"/>
    <property type="evidence" value="ECO:0007669"/>
    <property type="project" value="UniProtKB-KW"/>
</dbReference>
<dbReference type="Gene3D" id="3.40.1010.20">
    <property type="entry name" value="4-hydroxy-3-methylbut-2-enyl diphosphate reductase, catalytic domain"/>
    <property type="match status" value="1"/>
</dbReference>
<evidence type="ECO:0000256" key="2">
    <source>
        <dbReference type="ARBA" id="ARBA00022485"/>
    </source>
</evidence>
<evidence type="ECO:0000256" key="3">
    <source>
        <dbReference type="ARBA" id="ARBA00022723"/>
    </source>
</evidence>
<dbReference type="PANTHER" id="PTHR30426">
    <property type="entry name" value="4-HYDROXY-3-METHYLBUT-2-ENYL DIPHOSPHATE REDUCTASE"/>
    <property type="match status" value="1"/>
</dbReference>
<evidence type="ECO:0000313" key="7">
    <source>
        <dbReference type="EMBL" id="GAI99170.1"/>
    </source>
</evidence>
<dbReference type="EMBL" id="BARW01023738">
    <property type="protein sequence ID" value="GAI99170.1"/>
    <property type="molecule type" value="Genomic_DNA"/>
</dbReference>
<evidence type="ECO:0000256" key="4">
    <source>
        <dbReference type="ARBA" id="ARBA00023004"/>
    </source>
</evidence>
<feature type="transmembrane region" description="Helical" evidence="6">
    <location>
        <begin position="137"/>
        <end position="155"/>
    </location>
</feature>
<keyword evidence="6" id="KW-1133">Transmembrane helix</keyword>
<keyword evidence="6" id="KW-0812">Transmembrane</keyword>
<name>X1UH27_9ZZZZ</name>
<keyword evidence="6" id="KW-0472">Membrane</keyword>
<dbReference type="GO" id="GO:0019288">
    <property type="term" value="P:isopentenyl diphosphate biosynthetic process, methylerythritol 4-phosphate pathway"/>
    <property type="evidence" value="ECO:0007669"/>
    <property type="project" value="InterPro"/>
</dbReference>
<dbReference type="AlphaFoldDB" id="X1UH27"/>
<gene>
    <name evidence="7" type="ORF">S12H4_39300</name>
</gene>
<dbReference type="GO" id="GO:0051539">
    <property type="term" value="F:4 iron, 4 sulfur cluster binding"/>
    <property type="evidence" value="ECO:0007669"/>
    <property type="project" value="UniProtKB-KW"/>
</dbReference>
<keyword evidence="2" id="KW-0004">4Fe-4S</keyword>
<dbReference type="Pfam" id="PF02401">
    <property type="entry name" value="LYTB"/>
    <property type="match status" value="1"/>
</dbReference>
<sequence>ASTERRQADIRKLASQTDATVVVGGKSSANTKRLAEISSGLGQPTYLIEDPSELDMEELTRYNEIGVTAGASTPNWVIQQVVDTISGYTPVPRKSIVGFIMSLAFVAIEGNFVLCAGAVALTYAMCLFMSIPAYPRYFLMSFFYLFPLHAVNKYLEINWKSISVIGRQHVLKKFWRMFLGLAIVSFFVSFMIAWYEGITTFTLVSVSYLLGVRHQTRYGSGNKHQHKENIDRVKKL</sequence>
<proteinExistence type="predicted"/>
<accession>X1UH27</accession>